<dbReference type="EMBL" id="BPLR01014010">
    <property type="protein sequence ID" value="GIY65610.1"/>
    <property type="molecule type" value="Genomic_DNA"/>
</dbReference>
<accession>A0AAV4V7U3</accession>
<gene>
    <name evidence="1" type="ORF">CEXT_567351</name>
</gene>
<dbReference type="AlphaFoldDB" id="A0AAV4V7U3"/>
<name>A0AAV4V7U3_CAEEX</name>
<proteinExistence type="predicted"/>
<sequence>MRMSSGMDILLSEQTKTITSSGCTRQPPPPCHGAWKFRRKEYRREEEEDEFGVVVVRASMHITQERRCRPIDGVIYFDNEEGLEAHLHTEVSSETSFVNAEKALRI</sequence>
<evidence type="ECO:0000313" key="2">
    <source>
        <dbReference type="Proteomes" id="UP001054945"/>
    </source>
</evidence>
<dbReference type="Proteomes" id="UP001054945">
    <property type="component" value="Unassembled WGS sequence"/>
</dbReference>
<comment type="caution">
    <text evidence="1">The sequence shown here is derived from an EMBL/GenBank/DDBJ whole genome shotgun (WGS) entry which is preliminary data.</text>
</comment>
<evidence type="ECO:0000313" key="1">
    <source>
        <dbReference type="EMBL" id="GIY65610.1"/>
    </source>
</evidence>
<reference evidence="1 2" key="1">
    <citation type="submission" date="2021-06" db="EMBL/GenBank/DDBJ databases">
        <title>Caerostris extrusa draft genome.</title>
        <authorList>
            <person name="Kono N."/>
            <person name="Arakawa K."/>
        </authorList>
    </citation>
    <scope>NUCLEOTIDE SEQUENCE [LARGE SCALE GENOMIC DNA]</scope>
</reference>
<keyword evidence="2" id="KW-1185">Reference proteome</keyword>
<protein>
    <submittedName>
        <fullName evidence="1">Uncharacterized protein</fullName>
    </submittedName>
</protein>
<organism evidence="1 2">
    <name type="scientific">Caerostris extrusa</name>
    <name type="common">Bark spider</name>
    <name type="synonym">Caerostris bankana</name>
    <dbReference type="NCBI Taxonomy" id="172846"/>
    <lineage>
        <taxon>Eukaryota</taxon>
        <taxon>Metazoa</taxon>
        <taxon>Ecdysozoa</taxon>
        <taxon>Arthropoda</taxon>
        <taxon>Chelicerata</taxon>
        <taxon>Arachnida</taxon>
        <taxon>Araneae</taxon>
        <taxon>Araneomorphae</taxon>
        <taxon>Entelegynae</taxon>
        <taxon>Araneoidea</taxon>
        <taxon>Araneidae</taxon>
        <taxon>Caerostris</taxon>
    </lineage>
</organism>